<dbReference type="RefSeq" id="WP_379481506.1">
    <property type="nucleotide sequence ID" value="NZ_JBHLTL010000006.1"/>
</dbReference>
<evidence type="ECO:0008006" key="4">
    <source>
        <dbReference type="Google" id="ProtNLM"/>
    </source>
</evidence>
<accession>A0ABV6PJN7</accession>
<evidence type="ECO:0000256" key="1">
    <source>
        <dbReference type="SAM" id="Phobius"/>
    </source>
</evidence>
<comment type="caution">
    <text evidence="2">The sequence shown here is derived from an EMBL/GenBank/DDBJ whole genome shotgun (WGS) entry which is preliminary data.</text>
</comment>
<keyword evidence="3" id="KW-1185">Reference proteome</keyword>
<evidence type="ECO:0000313" key="3">
    <source>
        <dbReference type="Proteomes" id="UP001589943"/>
    </source>
</evidence>
<feature type="transmembrane region" description="Helical" evidence="1">
    <location>
        <begin position="176"/>
        <end position="196"/>
    </location>
</feature>
<organism evidence="2 3">
    <name type="scientific">Novosphingobium aquiterrae</name>
    <dbReference type="NCBI Taxonomy" id="624388"/>
    <lineage>
        <taxon>Bacteria</taxon>
        <taxon>Pseudomonadati</taxon>
        <taxon>Pseudomonadota</taxon>
        <taxon>Alphaproteobacteria</taxon>
        <taxon>Sphingomonadales</taxon>
        <taxon>Sphingomonadaceae</taxon>
        <taxon>Novosphingobium</taxon>
    </lineage>
</organism>
<dbReference type="EMBL" id="JBHLTL010000006">
    <property type="protein sequence ID" value="MFC0590054.1"/>
    <property type="molecule type" value="Genomic_DNA"/>
</dbReference>
<sequence length="260" mass="27879">MESFSFGRTLSRTFGLIRDGLPTVGVFLLIVQVINTIFSFGLQGQMAAEFQQRAAAGLVEPLAVFSSLWYWLTVIVGLVLGVIVYTGSIHGYLAVERKAPLSIGECFTFGLSTFLPGLGLLILWILGVGLGWVLFLIPGLILITMWSAALPALVAEGQGVIASFGRSRALTKGYRWTIFGTLIVALIIMYIPVVLFGGAMLGSSARLMSGEALSPLFYLFSGVYGWVVGMFLNALLASIYLDCRLAKEGVTSGALTDVFA</sequence>
<dbReference type="Proteomes" id="UP001589943">
    <property type="component" value="Unassembled WGS sequence"/>
</dbReference>
<feature type="transmembrane region" description="Helical" evidence="1">
    <location>
        <begin position="132"/>
        <end position="155"/>
    </location>
</feature>
<keyword evidence="1" id="KW-1133">Transmembrane helix</keyword>
<name>A0ABV6PJN7_9SPHN</name>
<reference evidence="2 3" key="1">
    <citation type="submission" date="2024-09" db="EMBL/GenBank/DDBJ databases">
        <authorList>
            <person name="Sun Q."/>
            <person name="Mori K."/>
        </authorList>
    </citation>
    <scope>NUCLEOTIDE SEQUENCE [LARGE SCALE GENOMIC DNA]</scope>
    <source>
        <strain evidence="2 3">NCAIM B.02537</strain>
    </source>
</reference>
<feature type="transmembrane region" description="Helical" evidence="1">
    <location>
        <begin position="21"/>
        <end position="42"/>
    </location>
</feature>
<feature type="transmembrane region" description="Helical" evidence="1">
    <location>
        <begin position="216"/>
        <end position="241"/>
    </location>
</feature>
<proteinExistence type="predicted"/>
<keyword evidence="1" id="KW-0472">Membrane</keyword>
<feature type="transmembrane region" description="Helical" evidence="1">
    <location>
        <begin position="107"/>
        <end position="126"/>
    </location>
</feature>
<keyword evidence="1" id="KW-0812">Transmembrane</keyword>
<protein>
    <recommendedName>
        <fullName evidence="4">Glycerophosphoryl diester phosphodiesterase membrane domain-containing protein</fullName>
    </recommendedName>
</protein>
<evidence type="ECO:0000313" key="2">
    <source>
        <dbReference type="EMBL" id="MFC0590054.1"/>
    </source>
</evidence>
<feature type="transmembrane region" description="Helical" evidence="1">
    <location>
        <begin position="68"/>
        <end position="95"/>
    </location>
</feature>
<gene>
    <name evidence="2" type="ORF">ACFFF7_11565</name>
</gene>